<reference evidence="2" key="1">
    <citation type="journal article" date="2023" name="Mol. Phylogenet. Evol.">
        <title>Genome-scale phylogeny and comparative genomics of the fungal order Sordariales.</title>
        <authorList>
            <person name="Hensen N."/>
            <person name="Bonometti L."/>
            <person name="Westerberg I."/>
            <person name="Brannstrom I.O."/>
            <person name="Guillou S."/>
            <person name="Cros-Aarteil S."/>
            <person name="Calhoun S."/>
            <person name="Haridas S."/>
            <person name="Kuo A."/>
            <person name="Mondo S."/>
            <person name="Pangilinan J."/>
            <person name="Riley R."/>
            <person name="LaButti K."/>
            <person name="Andreopoulos B."/>
            <person name="Lipzen A."/>
            <person name="Chen C."/>
            <person name="Yan M."/>
            <person name="Daum C."/>
            <person name="Ng V."/>
            <person name="Clum A."/>
            <person name="Steindorff A."/>
            <person name="Ohm R.A."/>
            <person name="Martin F."/>
            <person name="Silar P."/>
            <person name="Natvig D.O."/>
            <person name="Lalanne C."/>
            <person name="Gautier V."/>
            <person name="Ament-Velasquez S.L."/>
            <person name="Kruys A."/>
            <person name="Hutchinson M.I."/>
            <person name="Powell A.J."/>
            <person name="Barry K."/>
            <person name="Miller A.N."/>
            <person name="Grigoriev I.V."/>
            <person name="Debuchy R."/>
            <person name="Gladieux P."/>
            <person name="Hiltunen Thoren M."/>
            <person name="Johannesson H."/>
        </authorList>
    </citation>
    <scope>NUCLEOTIDE SEQUENCE</scope>
    <source>
        <strain evidence="2">CBS 118394</strain>
    </source>
</reference>
<name>A0AAE0ISF3_9PEZI</name>
<evidence type="ECO:0000313" key="3">
    <source>
        <dbReference type="Proteomes" id="UP001283341"/>
    </source>
</evidence>
<evidence type="ECO:0000256" key="1">
    <source>
        <dbReference type="SAM" id="SignalP"/>
    </source>
</evidence>
<sequence length="250" mass="24865">MRMNIWPWYRSLRASAVVLLVIASASSVCASQLPFRPVETAQVIAKRQGCIANFYSCGNQGAAFAGVCCQNGQRCALDASNQPACCPANAVCTGTAPATFVTPAPSATAVSFVPNPYFSFPYIATYFANPGDCSAAVDQCSSNYAACTSQLDGQAGGGAFGVTIVVPGGGGTTVTGGVQANYGTASATSICNSLSSVACSGLQPSMCTLSATTAGGFYFGTGNAAARPTAACYGAMAAAGVAGLAVVNAL</sequence>
<accession>A0AAE0ISF3</accession>
<dbReference type="Proteomes" id="UP001283341">
    <property type="component" value="Unassembled WGS sequence"/>
</dbReference>
<dbReference type="AlphaFoldDB" id="A0AAE0ISF3"/>
<evidence type="ECO:0000313" key="2">
    <source>
        <dbReference type="EMBL" id="KAK3330299.1"/>
    </source>
</evidence>
<protein>
    <recommendedName>
        <fullName evidence="4">Gpi-anchored protein</fullName>
    </recommendedName>
</protein>
<dbReference type="PANTHER" id="PTHR39599:SF1">
    <property type="entry name" value="GPI-ANCHORED PROTEIN (EUROFUNG)"/>
    <property type="match status" value="1"/>
</dbReference>
<gene>
    <name evidence="2" type="ORF">B0H66DRAFT_56234</name>
</gene>
<reference evidence="2" key="2">
    <citation type="submission" date="2023-06" db="EMBL/GenBank/DDBJ databases">
        <authorList>
            <consortium name="Lawrence Berkeley National Laboratory"/>
            <person name="Haridas S."/>
            <person name="Hensen N."/>
            <person name="Bonometti L."/>
            <person name="Westerberg I."/>
            <person name="Brannstrom I.O."/>
            <person name="Guillou S."/>
            <person name="Cros-Aarteil S."/>
            <person name="Calhoun S."/>
            <person name="Kuo A."/>
            <person name="Mondo S."/>
            <person name="Pangilinan J."/>
            <person name="Riley R."/>
            <person name="Labutti K."/>
            <person name="Andreopoulos B."/>
            <person name="Lipzen A."/>
            <person name="Chen C."/>
            <person name="Yanf M."/>
            <person name="Daum C."/>
            <person name="Ng V."/>
            <person name="Clum A."/>
            <person name="Steindorff A."/>
            <person name="Ohm R."/>
            <person name="Martin F."/>
            <person name="Silar P."/>
            <person name="Natvig D."/>
            <person name="Lalanne C."/>
            <person name="Gautier V."/>
            <person name="Ament-Velasquez S.L."/>
            <person name="Kruys A."/>
            <person name="Hutchinson M.I."/>
            <person name="Powell A.J."/>
            <person name="Barry K."/>
            <person name="Miller A.N."/>
            <person name="Grigoriev I.V."/>
            <person name="Debuchy R."/>
            <person name="Gladieux P."/>
            <person name="Thoren M.H."/>
            <person name="Johannesson H."/>
        </authorList>
    </citation>
    <scope>NUCLEOTIDE SEQUENCE</scope>
    <source>
        <strain evidence="2">CBS 118394</strain>
    </source>
</reference>
<proteinExistence type="predicted"/>
<keyword evidence="3" id="KW-1185">Reference proteome</keyword>
<comment type="caution">
    <text evidence="2">The sequence shown here is derived from an EMBL/GenBank/DDBJ whole genome shotgun (WGS) entry which is preliminary data.</text>
</comment>
<feature type="chain" id="PRO_5042056410" description="Gpi-anchored protein" evidence="1">
    <location>
        <begin position="31"/>
        <end position="250"/>
    </location>
</feature>
<evidence type="ECO:0008006" key="4">
    <source>
        <dbReference type="Google" id="ProtNLM"/>
    </source>
</evidence>
<organism evidence="2 3">
    <name type="scientific">Apodospora peruviana</name>
    <dbReference type="NCBI Taxonomy" id="516989"/>
    <lineage>
        <taxon>Eukaryota</taxon>
        <taxon>Fungi</taxon>
        <taxon>Dikarya</taxon>
        <taxon>Ascomycota</taxon>
        <taxon>Pezizomycotina</taxon>
        <taxon>Sordariomycetes</taxon>
        <taxon>Sordariomycetidae</taxon>
        <taxon>Sordariales</taxon>
        <taxon>Lasiosphaeriaceae</taxon>
        <taxon>Apodospora</taxon>
    </lineage>
</organism>
<feature type="signal peptide" evidence="1">
    <location>
        <begin position="1"/>
        <end position="30"/>
    </location>
</feature>
<dbReference type="PANTHER" id="PTHR39599">
    <property type="entry name" value="GPI-ANCHORED PROTEIN (EUROFUNG)-RELATED-RELATED"/>
    <property type="match status" value="1"/>
</dbReference>
<keyword evidence="1" id="KW-0732">Signal</keyword>
<dbReference type="EMBL" id="JAUEDM010000001">
    <property type="protein sequence ID" value="KAK3330299.1"/>
    <property type="molecule type" value="Genomic_DNA"/>
</dbReference>